<proteinExistence type="predicted"/>
<keyword evidence="1" id="KW-0472">Membrane</keyword>
<evidence type="ECO:0000313" key="2">
    <source>
        <dbReference type="EMBL" id="OAZ03928.1"/>
    </source>
</evidence>
<keyword evidence="1" id="KW-1133">Transmembrane helix</keyword>
<evidence type="ECO:0000313" key="3">
    <source>
        <dbReference type="Proteomes" id="UP000093807"/>
    </source>
</evidence>
<reference evidence="2 3" key="1">
    <citation type="submission" date="2016-06" db="EMBL/GenBank/DDBJ databases">
        <title>Draft genome sequence of Flavobacterium succinicans strain DD5b.</title>
        <authorList>
            <person name="Poehlein A."/>
            <person name="Daniel R."/>
            <person name="Simeonova D.D."/>
        </authorList>
    </citation>
    <scope>NUCLEOTIDE SEQUENCE [LARGE SCALE GENOMIC DNA]</scope>
    <source>
        <strain evidence="2 3">DD5b</strain>
    </source>
</reference>
<organism evidence="2 3">
    <name type="scientific">Flavobacterium succinicans</name>
    <dbReference type="NCBI Taxonomy" id="29536"/>
    <lineage>
        <taxon>Bacteria</taxon>
        <taxon>Pseudomonadati</taxon>
        <taxon>Bacteroidota</taxon>
        <taxon>Flavobacteriia</taxon>
        <taxon>Flavobacteriales</taxon>
        <taxon>Flavobacteriaceae</taxon>
        <taxon>Flavobacterium</taxon>
    </lineage>
</organism>
<gene>
    <name evidence="2" type="ORF">FLB_16170</name>
</gene>
<dbReference type="EMBL" id="JMTM01000046">
    <property type="protein sequence ID" value="OAZ03928.1"/>
    <property type="molecule type" value="Genomic_DNA"/>
</dbReference>
<accession>A0A199XQA5</accession>
<evidence type="ECO:0000256" key="1">
    <source>
        <dbReference type="SAM" id="Phobius"/>
    </source>
</evidence>
<name>A0A199XQA5_9FLAO</name>
<dbReference type="PATRIC" id="fig|29536.5.peg.1698"/>
<protein>
    <recommendedName>
        <fullName evidence="4">DUF2946 domain-containing protein</fullName>
    </recommendedName>
</protein>
<dbReference type="Proteomes" id="UP000093807">
    <property type="component" value="Unassembled WGS sequence"/>
</dbReference>
<keyword evidence="3" id="KW-1185">Reference proteome</keyword>
<evidence type="ECO:0008006" key="4">
    <source>
        <dbReference type="Google" id="ProtNLM"/>
    </source>
</evidence>
<comment type="caution">
    <text evidence="2">The sequence shown here is derived from an EMBL/GenBank/DDBJ whole genome shotgun (WGS) entry which is preliminary data.</text>
</comment>
<feature type="transmembrane region" description="Helical" evidence="1">
    <location>
        <begin position="29"/>
        <end position="45"/>
    </location>
</feature>
<keyword evidence="1" id="KW-0812">Transmembrane</keyword>
<sequence length="138" mass="15870">MTQAFNFNLCQFLKFVFLSLHLQQMTNKAFISRIFLLILLATMVFQTKHSYAHLIEQLEAPICHHENTTSKKQITHAHHYAQPCSVCAYSVNSFLPPSSFFWENSEAVTYSKTTKFYLSSTFTFYSGSLFALRAPPVV</sequence>
<dbReference type="AlphaFoldDB" id="A0A199XQA5"/>